<evidence type="ECO:0000313" key="2">
    <source>
        <dbReference type="Proteomes" id="UP001234297"/>
    </source>
</evidence>
<gene>
    <name evidence="1" type="ORF">MRB53_025933</name>
</gene>
<dbReference type="Proteomes" id="UP001234297">
    <property type="component" value="Chromosome 8"/>
</dbReference>
<comment type="caution">
    <text evidence="1">The sequence shown here is derived from an EMBL/GenBank/DDBJ whole genome shotgun (WGS) entry which is preliminary data.</text>
</comment>
<sequence>MKCVEDYVKFLCKWIFENCSNDMKLMAIRIDKTSMDRLRSVASSTFERLTYTSGRAFEGDKTFETKVYWGINRNDEHERKDVSGSFNSMNDYPKEEKPFYVRVNDDGKTVSAMDLVLPQVH</sequence>
<proteinExistence type="predicted"/>
<organism evidence="1 2">
    <name type="scientific">Persea americana</name>
    <name type="common">Avocado</name>
    <dbReference type="NCBI Taxonomy" id="3435"/>
    <lineage>
        <taxon>Eukaryota</taxon>
        <taxon>Viridiplantae</taxon>
        <taxon>Streptophyta</taxon>
        <taxon>Embryophyta</taxon>
        <taxon>Tracheophyta</taxon>
        <taxon>Spermatophyta</taxon>
        <taxon>Magnoliopsida</taxon>
        <taxon>Magnoliidae</taxon>
        <taxon>Laurales</taxon>
        <taxon>Lauraceae</taxon>
        <taxon>Persea</taxon>
    </lineage>
</organism>
<evidence type="ECO:0000313" key="1">
    <source>
        <dbReference type="EMBL" id="KAJ8632597.1"/>
    </source>
</evidence>
<keyword evidence="2" id="KW-1185">Reference proteome</keyword>
<name>A0ACC2LHL7_PERAE</name>
<reference evidence="1 2" key="1">
    <citation type="journal article" date="2022" name="Hortic Res">
        <title>A haplotype resolved chromosomal level avocado genome allows analysis of novel avocado genes.</title>
        <authorList>
            <person name="Nath O."/>
            <person name="Fletcher S.J."/>
            <person name="Hayward A."/>
            <person name="Shaw L.M."/>
            <person name="Masouleh A.K."/>
            <person name="Furtado A."/>
            <person name="Henry R.J."/>
            <person name="Mitter N."/>
        </authorList>
    </citation>
    <scope>NUCLEOTIDE SEQUENCE [LARGE SCALE GENOMIC DNA]</scope>
    <source>
        <strain evidence="2">cv. Hass</strain>
    </source>
</reference>
<accession>A0ACC2LHL7</accession>
<protein>
    <submittedName>
        <fullName evidence="1">Uncharacterized protein</fullName>
    </submittedName>
</protein>
<dbReference type="EMBL" id="CM056816">
    <property type="protein sequence ID" value="KAJ8632597.1"/>
    <property type="molecule type" value="Genomic_DNA"/>
</dbReference>